<dbReference type="EMBL" id="JABBWK010000019">
    <property type="protein sequence ID" value="KAG1902040.1"/>
    <property type="molecule type" value="Genomic_DNA"/>
</dbReference>
<keyword evidence="2" id="KW-1185">Reference proteome</keyword>
<gene>
    <name evidence="1" type="ORF">F5891DRAFT_1187076</name>
</gene>
<dbReference type="GeneID" id="64661080"/>
<accession>A0AAD4HLG7</accession>
<organism evidence="1 2">
    <name type="scientific">Suillus fuscotomentosus</name>
    <dbReference type="NCBI Taxonomy" id="1912939"/>
    <lineage>
        <taxon>Eukaryota</taxon>
        <taxon>Fungi</taxon>
        <taxon>Dikarya</taxon>
        <taxon>Basidiomycota</taxon>
        <taxon>Agaricomycotina</taxon>
        <taxon>Agaricomycetes</taxon>
        <taxon>Agaricomycetidae</taxon>
        <taxon>Boletales</taxon>
        <taxon>Suillineae</taxon>
        <taxon>Suillaceae</taxon>
        <taxon>Suillus</taxon>
    </lineage>
</organism>
<proteinExistence type="predicted"/>
<evidence type="ECO:0000313" key="1">
    <source>
        <dbReference type="EMBL" id="KAG1902040.1"/>
    </source>
</evidence>
<evidence type="ECO:0000313" key="2">
    <source>
        <dbReference type="Proteomes" id="UP001195769"/>
    </source>
</evidence>
<dbReference type="Proteomes" id="UP001195769">
    <property type="component" value="Unassembled WGS sequence"/>
</dbReference>
<dbReference type="RefSeq" id="XP_041227615.1">
    <property type="nucleotide sequence ID" value="XM_041366782.1"/>
</dbReference>
<comment type="caution">
    <text evidence="1">The sequence shown here is derived from an EMBL/GenBank/DDBJ whole genome shotgun (WGS) entry which is preliminary data.</text>
</comment>
<reference evidence="1" key="1">
    <citation type="journal article" date="2020" name="New Phytol.">
        <title>Comparative genomics reveals dynamic genome evolution in host specialist ectomycorrhizal fungi.</title>
        <authorList>
            <person name="Lofgren L.A."/>
            <person name="Nguyen N.H."/>
            <person name="Vilgalys R."/>
            <person name="Ruytinx J."/>
            <person name="Liao H.L."/>
            <person name="Branco S."/>
            <person name="Kuo A."/>
            <person name="LaButti K."/>
            <person name="Lipzen A."/>
            <person name="Andreopoulos W."/>
            <person name="Pangilinan J."/>
            <person name="Riley R."/>
            <person name="Hundley H."/>
            <person name="Na H."/>
            <person name="Barry K."/>
            <person name="Grigoriev I.V."/>
            <person name="Stajich J.E."/>
            <person name="Kennedy P.G."/>
        </authorList>
    </citation>
    <scope>NUCLEOTIDE SEQUENCE</scope>
    <source>
        <strain evidence="1">FC203</strain>
    </source>
</reference>
<protein>
    <submittedName>
        <fullName evidence="1">Uncharacterized protein</fullName>
    </submittedName>
</protein>
<dbReference type="AlphaFoldDB" id="A0AAD4HLG7"/>
<sequence length="263" mass="28641">MSDSPNPPNGIIEILTIIIDAATLSKKVIDTIQEVVPGASDDLKEKFHWINCSLKNATQFHYSVVDSYFDSGRYWKAPGGDGPFTSTTFSCCNGDGAVTGVTGGTAFTLWLDSKHSFDFAVGWTDPILGSMKAGVVESAIAKDGYNAATREGGHIQSKNHYKGKDEKGVPTEFYIRISASPGKDPMSFVVQQVPIDGHMVTFTWHFDLEKTAVALAPAIYTFVSLSHTPFQERTAWVESAATELLEHPEFPPDGFDSKVRVPS</sequence>
<name>A0AAD4HLG7_9AGAM</name>
<dbReference type="Gene3D" id="2.60.270.50">
    <property type="match status" value="1"/>
</dbReference>